<feature type="region of interest" description="Disordered" evidence="1">
    <location>
        <begin position="102"/>
        <end position="126"/>
    </location>
</feature>
<reference evidence="2 3" key="2">
    <citation type="journal article" date="2012" name="Proc. Natl. Acad. Sci. U.S.A.">
        <title>Antigenic diversity is generated by distinct evolutionary mechanisms in African trypanosome species.</title>
        <authorList>
            <person name="Jackson A.P."/>
            <person name="Berry A."/>
            <person name="Aslett M."/>
            <person name="Allison H.C."/>
            <person name="Burton P."/>
            <person name="Vavrova-Anderson J."/>
            <person name="Brown R."/>
            <person name="Browne H."/>
            <person name="Corton N."/>
            <person name="Hauser H."/>
            <person name="Gamble J."/>
            <person name="Gilderthorp R."/>
            <person name="Marcello L."/>
            <person name="McQuillan J."/>
            <person name="Otto T.D."/>
            <person name="Quail M.A."/>
            <person name="Sanders M.J."/>
            <person name="van Tonder A."/>
            <person name="Ginger M.L."/>
            <person name="Field M.C."/>
            <person name="Barry J.D."/>
            <person name="Hertz-Fowler C."/>
            <person name="Berriman M."/>
        </authorList>
    </citation>
    <scope>NUCLEOTIDE SEQUENCE [LARGE SCALE GENOMIC DNA]</scope>
    <source>
        <strain evidence="2 3">IL3000</strain>
    </source>
</reference>
<evidence type="ECO:0000256" key="1">
    <source>
        <dbReference type="SAM" id="MobiDB-lite"/>
    </source>
</evidence>
<name>F9WET4_TRYCI</name>
<protein>
    <submittedName>
        <fullName evidence="2">WGS project CAEQ00000000 data, annotated contig 312</fullName>
    </submittedName>
</protein>
<comment type="caution">
    <text evidence="2">The sequence shown here is derived from an EMBL/GenBank/DDBJ whole genome shotgun (WGS) entry which is preliminary data.</text>
</comment>
<dbReference type="EMBL" id="CAEQ01002061">
    <property type="protein sequence ID" value="CCD15800.1"/>
    <property type="molecule type" value="Genomic_DNA"/>
</dbReference>
<feature type="region of interest" description="Disordered" evidence="1">
    <location>
        <begin position="252"/>
        <end position="292"/>
    </location>
</feature>
<dbReference type="Proteomes" id="UP000000702">
    <property type="component" value="Unassembled WGS sequence"/>
</dbReference>
<evidence type="ECO:0000313" key="3">
    <source>
        <dbReference type="Proteomes" id="UP000000702"/>
    </source>
</evidence>
<accession>F9WET4</accession>
<gene>
    <name evidence="2" type="ORF">TCIL3000_0_08110</name>
</gene>
<feature type="region of interest" description="Disordered" evidence="1">
    <location>
        <begin position="143"/>
        <end position="202"/>
    </location>
</feature>
<proteinExistence type="predicted"/>
<sequence length="840" mass="91900">MSKAKGSTYSHSETVAEGFLQGVNLDCNDLKIPSLQAAPASGSLCDGTSTWCSLIPSAGEPFPSPTPSSEQPLLTSCCHTQDCRFEDELSPHVEMMENAPPSWENFTLDKSPAEDDTIRNRSPKELSTPALLQQALSDHNLLSTPEGFTDAVHGGGEGAALSNKKASGDGATNIPSTLDAPAPRGGLDVTMGGGATTTPSHGARAELDMDTQVVLNDSFPYCFQISSNTSRSALSSQGIVFTQRFRGGMSIGGVKEGEMPPPETSEANECPQDREESRSQTSRELNYGLKGEERDASCTATHRSVSSSASCFTVGMPVEVHMDALWHSATVIESEKDGHVVVNVCEDETVLRLPVGMVRRASLMDSDGTESAHYFVEEPIIRHPNVVDICATAGSGNKPVCSQGVTLNARCGYTQDNEIGGWVHPSTLVIFVEPRANESLSCGSRLVLESLVKLGLTVVQCLEELESSRSAADSGLQGKGGQYCTRHYSGVYFVVVSVSENSAKEEAYNVVAAHAMGISAVSVQWLERLYSDGAWNQRRVGLPLRDELVGQGSCDILRYHLLRREQRVFTSNVVYVPECEHEIELLIELCGAVVTHTLPQHDEVDVVGHFAYVNVIGQFQETGEFHSFQQVDRPWLFHRIHEFFAELPPTRGEQSACNCDNVTDYNALSNKHRRDETWGRGAFDECYLRPDLTDSSAAHVRSELYPLRPTCATDEMNEIRVGDDYYFCIPSKSPSDNRNSETRSVGIGRVLEVTNDKSGHRSVTMRIYQSKETERSQGEHDNRNLNSHQRIYMGTQSVVVKESDLVFDTPVYVLKASEMAHLFIVESPPRDAELGPEGTV</sequence>
<feature type="compositionally biased region" description="Basic and acidic residues" evidence="1">
    <location>
        <begin position="111"/>
        <end position="124"/>
    </location>
</feature>
<organism evidence="2 3">
    <name type="scientific">Trypanosoma congolense (strain IL3000)</name>
    <dbReference type="NCBI Taxonomy" id="1068625"/>
    <lineage>
        <taxon>Eukaryota</taxon>
        <taxon>Discoba</taxon>
        <taxon>Euglenozoa</taxon>
        <taxon>Kinetoplastea</taxon>
        <taxon>Metakinetoplastina</taxon>
        <taxon>Trypanosomatida</taxon>
        <taxon>Trypanosomatidae</taxon>
        <taxon>Trypanosoma</taxon>
        <taxon>Nannomonas</taxon>
    </lineage>
</organism>
<reference evidence="3" key="1">
    <citation type="submission" date="2011-07" db="EMBL/GenBank/DDBJ databases">
        <title>Divergent evolution of antigenic variation in African trypanosomes.</title>
        <authorList>
            <person name="Jackson A.P."/>
            <person name="Berry A."/>
            <person name="Allison H.C."/>
            <person name="Burton P."/>
            <person name="Anderson J."/>
            <person name="Aslett M."/>
            <person name="Brown R."/>
            <person name="Corton N."/>
            <person name="Harris D."/>
            <person name="Hauser H."/>
            <person name="Gamble J."/>
            <person name="Gilderthorp R."/>
            <person name="McQuillan J."/>
            <person name="Quail M.A."/>
            <person name="Sanders M."/>
            <person name="Van Tonder A."/>
            <person name="Ginger M.L."/>
            <person name="Donelson J.E."/>
            <person name="Field M.C."/>
            <person name="Barry J.D."/>
            <person name="Berriman M."/>
            <person name="Hertz-Fowler C."/>
        </authorList>
    </citation>
    <scope>NUCLEOTIDE SEQUENCE [LARGE SCALE GENOMIC DNA]</scope>
    <source>
        <strain evidence="3">IL3000</strain>
    </source>
</reference>
<dbReference type="VEuPathDB" id="TriTrypDB:TcIL3000_0_08110"/>
<dbReference type="AlphaFoldDB" id="F9WET4"/>
<evidence type="ECO:0000313" key="2">
    <source>
        <dbReference type="EMBL" id="CCD15800.1"/>
    </source>
</evidence>
<keyword evidence="3" id="KW-1185">Reference proteome</keyword>